<dbReference type="FunFam" id="1.10.720.30:FF:000007">
    <property type="entry name" value="X-ray repair cross complementing 6"/>
    <property type="match status" value="1"/>
</dbReference>
<dbReference type="Gene3D" id="1.10.1600.10">
    <property type="match status" value="1"/>
</dbReference>
<dbReference type="PANTHER" id="PTHR12604">
    <property type="entry name" value="KU AUTOANTIGEN DNA HELICASE"/>
    <property type="match status" value="1"/>
</dbReference>
<feature type="region of interest" description="Disordered" evidence="3">
    <location>
        <begin position="153"/>
        <end position="183"/>
    </location>
</feature>
<dbReference type="InterPro" id="IPR005160">
    <property type="entry name" value="Ku_C"/>
</dbReference>
<dbReference type="GO" id="GO:0003690">
    <property type="term" value="F:double-stranded DNA binding"/>
    <property type="evidence" value="ECO:0007669"/>
    <property type="project" value="TreeGrafter"/>
</dbReference>
<dbReference type="InterPro" id="IPR003034">
    <property type="entry name" value="SAP_dom"/>
</dbReference>
<dbReference type="InParanoid" id="A0A5F4WDK1"/>
<dbReference type="InterPro" id="IPR016194">
    <property type="entry name" value="SPOC-like_C_dom_sf"/>
</dbReference>
<dbReference type="OMA" id="THIRKGM"/>
<dbReference type="PANTHER" id="PTHR12604:SF5">
    <property type="entry name" value="X-RAY REPAIR CROSS-COMPLEMENTING PROTEIN 6"/>
    <property type="match status" value="1"/>
</dbReference>
<evidence type="ECO:0000313" key="5">
    <source>
        <dbReference type="Ensembl" id="ENSCJAP00000075769.2"/>
    </source>
</evidence>
<evidence type="ECO:0000256" key="1">
    <source>
        <dbReference type="ARBA" id="ARBA00022581"/>
    </source>
</evidence>
<dbReference type="GeneTree" id="ENSGT00940000153239"/>
<keyword evidence="2" id="KW-0238">DNA-binding</keyword>
<evidence type="ECO:0000256" key="3">
    <source>
        <dbReference type="SAM" id="MobiDB-lite"/>
    </source>
</evidence>
<dbReference type="GO" id="GO:0003678">
    <property type="term" value="F:DNA helicase activity"/>
    <property type="evidence" value="ECO:0007669"/>
    <property type="project" value="InterPro"/>
</dbReference>
<dbReference type="GO" id="GO:0000723">
    <property type="term" value="P:telomere maintenance"/>
    <property type="evidence" value="ECO:0007669"/>
    <property type="project" value="InterPro"/>
</dbReference>
<dbReference type="Gene3D" id="1.10.720.30">
    <property type="entry name" value="SAP domain"/>
    <property type="match status" value="1"/>
</dbReference>
<dbReference type="Pfam" id="PF02037">
    <property type="entry name" value="SAP"/>
    <property type="match status" value="1"/>
</dbReference>
<dbReference type="InterPro" id="IPR006165">
    <property type="entry name" value="Ku70"/>
</dbReference>
<reference evidence="5" key="1">
    <citation type="submission" date="2009-03" db="EMBL/GenBank/DDBJ databases">
        <authorList>
            <person name="Warren W."/>
            <person name="Ye L."/>
            <person name="Minx P."/>
            <person name="Worley K."/>
            <person name="Gibbs R."/>
            <person name="Wilson R.K."/>
        </authorList>
    </citation>
    <scope>NUCLEOTIDE SEQUENCE [LARGE SCALE GENOMIC DNA]</scope>
</reference>
<dbReference type="STRING" id="9483.ENSCJAP00000075769"/>
<dbReference type="Pfam" id="PF02735">
    <property type="entry name" value="Ku"/>
    <property type="match status" value="1"/>
</dbReference>
<proteinExistence type="predicted"/>
<sequence>MSIQCIQSVYISKTISSDRDLLCLEKVVAALCRYTPRRNIPPYFVALVPQDEELDHQKIQVTPPGFQLVFLPFADDKRKMPFTEKIMAPPEQVDKMKAIVEKLRFTYRSDSFENPVLQQHFGNLEALAFDLMEPEQAVDLTLPKVEELVYPPDYNPEGKVTKRKHDNEGSGSKGPKVEYSEEELKNHISKGTLGKFTVPMLKEACRAYGLKSGLKKQELLEALTKHFQD</sequence>
<organism evidence="5 6">
    <name type="scientific">Callithrix jacchus</name>
    <name type="common">White-tufted-ear marmoset</name>
    <name type="synonym">Simia Jacchus</name>
    <dbReference type="NCBI Taxonomy" id="9483"/>
    <lineage>
        <taxon>Eukaryota</taxon>
        <taxon>Metazoa</taxon>
        <taxon>Chordata</taxon>
        <taxon>Craniata</taxon>
        <taxon>Vertebrata</taxon>
        <taxon>Euteleostomi</taxon>
        <taxon>Mammalia</taxon>
        <taxon>Eutheria</taxon>
        <taxon>Euarchontoglires</taxon>
        <taxon>Primates</taxon>
        <taxon>Haplorrhini</taxon>
        <taxon>Platyrrhini</taxon>
        <taxon>Cebidae</taxon>
        <taxon>Callitrichinae</taxon>
        <taxon>Callithrix</taxon>
        <taxon>Callithrix</taxon>
    </lineage>
</organism>
<dbReference type="SUPFAM" id="SSF68906">
    <property type="entry name" value="SAP domain"/>
    <property type="match status" value="1"/>
</dbReference>
<evidence type="ECO:0000259" key="4">
    <source>
        <dbReference type="PROSITE" id="PS50800"/>
    </source>
</evidence>
<reference evidence="5" key="3">
    <citation type="submission" date="2025-09" db="UniProtKB">
        <authorList>
            <consortium name="Ensembl"/>
        </authorList>
    </citation>
    <scope>IDENTIFICATION</scope>
</reference>
<evidence type="ECO:0000256" key="2">
    <source>
        <dbReference type="ARBA" id="ARBA00023125"/>
    </source>
</evidence>
<evidence type="ECO:0000313" key="6">
    <source>
        <dbReference type="Proteomes" id="UP000008225"/>
    </source>
</evidence>
<dbReference type="Pfam" id="PF03730">
    <property type="entry name" value="Ku_C"/>
    <property type="match status" value="1"/>
</dbReference>
<protein>
    <recommendedName>
        <fullName evidence="4">SAP domain-containing protein</fullName>
    </recommendedName>
</protein>
<accession>A0A5F4WDK1</accession>
<dbReference type="GO" id="GO:0043564">
    <property type="term" value="C:Ku70:Ku80 complex"/>
    <property type="evidence" value="ECO:0007669"/>
    <property type="project" value="InterPro"/>
</dbReference>
<dbReference type="InterPro" id="IPR006164">
    <property type="entry name" value="DNA_bd_Ku70/Ku80"/>
</dbReference>
<dbReference type="SMART" id="SM00513">
    <property type="entry name" value="SAP"/>
    <property type="match status" value="1"/>
</dbReference>
<dbReference type="AlphaFoldDB" id="A0A5F4WDK1"/>
<reference evidence="5" key="2">
    <citation type="submission" date="2025-08" db="UniProtKB">
        <authorList>
            <consortium name="Ensembl"/>
        </authorList>
    </citation>
    <scope>IDENTIFICATION</scope>
</reference>
<dbReference type="GO" id="GO:0006303">
    <property type="term" value="P:double-strand break repair via nonhomologous end joining"/>
    <property type="evidence" value="ECO:0007669"/>
    <property type="project" value="InterPro"/>
</dbReference>
<dbReference type="PROSITE" id="PS50800">
    <property type="entry name" value="SAP"/>
    <property type="match status" value="1"/>
</dbReference>
<dbReference type="Proteomes" id="UP000008225">
    <property type="component" value="Chromosome 16"/>
</dbReference>
<dbReference type="GO" id="GO:0003684">
    <property type="term" value="F:damaged DNA binding"/>
    <property type="evidence" value="ECO:0007669"/>
    <property type="project" value="InterPro"/>
</dbReference>
<feature type="domain" description="SAP" evidence="4">
    <location>
        <begin position="193"/>
        <end position="227"/>
    </location>
</feature>
<name>A0A5F4WDK1_CALJA</name>
<dbReference type="InterPro" id="IPR036361">
    <property type="entry name" value="SAP_dom_sf"/>
</dbReference>
<dbReference type="Gene3D" id="2.40.290.10">
    <property type="match status" value="1"/>
</dbReference>
<keyword evidence="6" id="KW-1185">Reference proteome</keyword>
<dbReference type="Ensembl" id="ENSCJAT00000090839.2">
    <property type="protein sequence ID" value="ENSCJAP00000075769.2"/>
    <property type="gene ID" value="ENSCJAG00000053100.2"/>
</dbReference>
<dbReference type="SUPFAM" id="SSF100939">
    <property type="entry name" value="SPOC domain-like"/>
    <property type="match status" value="1"/>
</dbReference>
<dbReference type="NCBIfam" id="TIGR00578">
    <property type="entry name" value="ku70"/>
    <property type="match status" value="1"/>
</dbReference>
<keyword evidence="1" id="KW-0945">Host-virus interaction</keyword>
<dbReference type="GO" id="GO:0042162">
    <property type="term" value="F:telomeric DNA binding"/>
    <property type="evidence" value="ECO:0007669"/>
    <property type="project" value="InterPro"/>
</dbReference>